<dbReference type="PROSITE" id="PS50089">
    <property type="entry name" value="ZF_RING_2"/>
    <property type="match status" value="1"/>
</dbReference>
<evidence type="ECO:0000256" key="1">
    <source>
        <dbReference type="ARBA" id="ARBA00022723"/>
    </source>
</evidence>
<reference evidence="7" key="1">
    <citation type="submission" date="2020-11" db="EMBL/GenBank/DDBJ databases">
        <authorList>
            <consortium name="DOE Joint Genome Institute"/>
            <person name="Ahrendt S."/>
            <person name="Riley R."/>
            <person name="Andreopoulos W."/>
            <person name="Labutti K."/>
            <person name="Pangilinan J."/>
            <person name="Ruiz-Duenas F.J."/>
            <person name="Barrasa J.M."/>
            <person name="Sanchez-Garcia M."/>
            <person name="Camarero S."/>
            <person name="Miyauchi S."/>
            <person name="Serrano A."/>
            <person name="Linde D."/>
            <person name="Babiker R."/>
            <person name="Drula E."/>
            <person name="Ayuso-Fernandez I."/>
            <person name="Pacheco R."/>
            <person name="Padilla G."/>
            <person name="Ferreira P."/>
            <person name="Barriuso J."/>
            <person name="Kellner H."/>
            <person name="Castanera R."/>
            <person name="Alfaro M."/>
            <person name="Ramirez L."/>
            <person name="Pisabarro A.G."/>
            <person name="Kuo A."/>
            <person name="Tritt A."/>
            <person name="Lipzen A."/>
            <person name="He G."/>
            <person name="Yan M."/>
            <person name="Ng V."/>
            <person name="Cullen D."/>
            <person name="Martin F."/>
            <person name="Rosso M.-N."/>
            <person name="Henrissat B."/>
            <person name="Hibbett D."/>
            <person name="Martinez A.T."/>
            <person name="Grigoriev I.V."/>
        </authorList>
    </citation>
    <scope>NUCLEOTIDE SEQUENCE</scope>
    <source>
        <strain evidence="7">CBS 247.69</strain>
    </source>
</reference>
<keyword evidence="8" id="KW-1185">Reference proteome</keyword>
<feature type="compositionally biased region" description="Low complexity" evidence="5">
    <location>
        <begin position="257"/>
        <end position="268"/>
    </location>
</feature>
<keyword evidence="1" id="KW-0479">Metal-binding</keyword>
<accession>A0A9P6CAK3</accession>
<dbReference type="GO" id="GO:0008270">
    <property type="term" value="F:zinc ion binding"/>
    <property type="evidence" value="ECO:0007669"/>
    <property type="project" value="UniProtKB-KW"/>
</dbReference>
<dbReference type="Pfam" id="PF14634">
    <property type="entry name" value="zf-RING_5"/>
    <property type="match status" value="1"/>
</dbReference>
<dbReference type="EMBL" id="MU150341">
    <property type="protein sequence ID" value="KAF9458422.1"/>
    <property type="molecule type" value="Genomic_DNA"/>
</dbReference>
<keyword evidence="2 4" id="KW-0863">Zinc-finger</keyword>
<feature type="region of interest" description="Disordered" evidence="5">
    <location>
        <begin position="203"/>
        <end position="319"/>
    </location>
</feature>
<evidence type="ECO:0000256" key="4">
    <source>
        <dbReference type="PROSITE-ProRule" id="PRU00175"/>
    </source>
</evidence>
<dbReference type="PROSITE" id="PS00518">
    <property type="entry name" value="ZF_RING_1"/>
    <property type="match status" value="1"/>
</dbReference>
<comment type="caution">
    <text evidence="7">The sequence shown here is derived from an EMBL/GenBank/DDBJ whole genome shotgun (WGS) entry which is preliminary data.</text>
</comment>
<evidence type="ECO:0000259" key="6">
    <source>
        <dbReference type="PROSITE" id="PS50089"/>
    </source>
</evidence>
<dbReference type="InterPro" id="IPR013083">
    <property type="entry name" value="Znf_RING/FYVE/PHD"/>
</dbReference>
<feature type="compositionally biased region" description="Polar residues" evidence="5">
    <location>
        <begin position="235"/>
        <end position="256"/>
    </location>
</feature>
<gene>
    <name evidence="7" type="ORF">BDZ94DRAFT_1270695</name>
</gene>
<evidence type="ECO:0000256" key="5">
    <source>
        <dbReference type="SAM" id="MobiDB-lite"/>
    </source>
</evidence>
<dbReference type="Proteomes" id="UP000807353">
    <property type="component" value="Unassembled WGS sequence"/>
</dbReference>
<sequence>MLIVDPKSSCDVCLIRLTYDGSAPPHTIPCGHIFCRACLHLIYPRKCPMCRELYSLENVKKLITGEKLLAENERPADSESAENDNLLQRLVFSWDLQEEQLAALLTEIDTRLQNQSENSNQPLRKVRKVFNSFQELTIQTENDQKIIRYLENSLQYHERLASSDRITADAIEQSLMTQVEELHMLAQYKLENEILRKELSIPRCTRYPSPPSSRPLSPSNMPPVRTPVGPRSNVRRCNTSAKLSNAIYPTSRNTHASPSSTPSSTTSPNPKYIPRTSSDGRKGMRRAHGSRDLRDINPSSVAVPKGSSAKAPGTLDTDTDRKTIISDTTFKIADAQASPPSYCADSVDDNDDLAWILPWVT</sequence>
<evidence type="ECO:0000313" key="7">
    <source>
        <dbReference type="EMBL" id="KAF9458422.1"/>
    </source>
</evidence>
<dbReference type="AlphaFoldDB" id="A0A9P6CAK3"/>
<proteinExistence type="predicted"/>
<name>A0A9P6CAK3_9AGAR</name>
<dbReference type="Gene3D" id="3.30.40.10">
    <property type="entry name" value="Zinc/RING finger domain, C3HC4 (zinc finger)"/>
    <property type="match status" value="1"/>
</dbReference>
<organism evidence="7 8">
    <name type="scientific">Collybia nuda</name>
    <dbReference type="NCBI Taxonomy" id="64659"/>
    <lineage>
        <taxon>Eukaryota</taxon>
        <taxon>Fungi</taxon>
        <taxon>Dikarya</taxon>
        <taxon>Basidiomycota</taxon>
        <taxon>Agaricomycotina</taxon>
        <taxon>Agaricomycetes</taxon>
        <taxon>Agaricomycetidae</taxon>
        <taxon>Agaricales</taxon>
        <taxon>Tricholomatineae</taxon>
        <taxon>Clitocybaceae</taxon>
        <taxon>Collybia</taxon>
    </lineage>
</organism>
<dbReference type="SMART" id="SM00184">
    <property type="entry name" value="RING"/>
    <property type="match status" value="1"/>
</dbReference>
<feature type="domain" description="RING-type" evidence="6">
    <location>
        <begin position="10"/>
        <end position="51"/>
    </location>
</feature>
<protein>
    <recommendedName>
        <fullName evidence="6">RING-type domain-containing protein</fullName>
    </recommendedName>
</protein>
<evidence type="ECO:0000313" key="8">
    <source>
        <dbReference type="Proteomes" id="UP000807353"/>
    </source>
</evidence>
<dbReference type="InterPro" id="IPR001841">
    <property type="entry name" value="Znf_RING"/>
</dbReference>
<dbReference type="OrthoDB" id="6105938at2759"/>
<keyword evidence="3" id="KW-0862">Zinc</keyword>
<evidence type="ECO:0000256" key="2">
    <source>
        <dbReference type="ARBA" id="ARBA00022771"/>
    </source>
</evidence>
<evidence type="ECO:0000256" key="3">
    <source>
        <dbReference type="ARBA" id="ARBA00022833"/>
    </source>
</evidence>
<dbReference type="InterPro" id="IPR017907">
    <property type="entry name" value="Znf_RING_CS"/>
</dbReference>
<dbReference type="SUPFAM" id="SSF57850">
    <property type="entry name" value="RING/U-box"/>
    <property type="match status" value="1"/>
</dbReference>